<keyword evidence="1" id="KW-0378">Hydrolase</keyword>
<proteinExistence type="predicted"/>
<dbReference type="InterPro" id="IPR036116">
    <property type="entry name" value="FN3_sf"/>
</dbReference>
<dbReference type="Gene3D" id="2.60.120.260">
    <property type="entry name" value="Galactose-binding domain-like"/>
    <property type="match status" value="1"/>
</dbReference>
<name>A0A2S6GTI4_9PSEU</name>
<evidence type="ECO:0000256" key="1">
    <source>
        <dbReference type="ARBA" id="ARBA00023295"/>
    </source>
</evidence>
<dbReference type="InterPro" id="IPR013783">
    <property type="entry name" value="Ig-like_fold"/>
</dbReference>
<keyword evidence="2" id="KW-0624">Polysaccharide degradation</keyword>
<dbReference type="SUPFAM" id="SSF49265">
    <property type="entry name" value="Fibronectin type III"/>
    <property type="match status" value="1"/>
</dbReference>
<protein>
    <recommendedName>
        <fullName evidence="3">Fibronectin type-III domain-containing protein</fullName>
    </recommendedName>
</protein>
<keyword evidence="2" id="KW-0119">Carbohydrate metabolism</keyword>
<dbReference type="Pfam" id="PF11175">
    <property type="entry name" value="DUF2961"/>
    <property type="match status" value="1"/>
</dbReference>
<organism evidence="4 5">
    <name type="scientific">Actinokineospora auranticolor</name>
    <dbReference type="NCBI Taxonomy" id="155976"/>
    <lineage>
        <taxon>Bacteria</taxon>
        <taxon>Bacillati</taxon>
        <taxon>Actinomycetota</taxon>
        <taxon>Actinomycetes</taxon>
        <taxon>Pseudonocardiales</taxon>
        <taxon>Pseudonocardiaceae</taxon>
        <taxon>Actinokineospora</taxon>
    </lineage>
</organism>
<reference evidence="4 5" key="1">
    <citation type="submission" date="2018-02" db="EMBL/GenBank/DDBJ databases">
        <title>Genomic Encyclopedia of Archaeal and Bacterial Type Strains, Phase II (KMG-II): from individual species to whole genera.</title>
        <authorList>
            <person name="Goeker M."/>
        </authorList>
    </citation>
    <scope>NUCLEOTIDE SEQUENCE [LARGE SCALE GENOMIC DNA]</scope>
    <source>
        <strain evidence="4 5">YU 961-1</strain>
    </source>
</reference>
<dbReference type="Gene3D" id="2.60.40.10">
    <property type="entry name" value="Immunoglobulins"/>
    <property type="match status" value="1"/>
</dbReference>
<evidence type="ECO:0000256" key="2">
    <source>
        <dbReference type="ARBA" id="ARBA00023326"/>
    </source>
</evidence>
<dbReference type="PROSITE" id="PS50853">
    <property type="entry name" value="FN3"/>
    <property type="match status" value="1"/>
</dbReference>
<sequence>MASKGAKNGAGLLLLVLIVILILSQKKADGAELNAPAPDKAPVGWETYRQTEAIDGLRVGEHTGQFSSFDRAGTNDDGGFGTYSCLRVTGTGCVVADRVGAGELTSLWFVGDVPADERANPGVAAKLAGQSAAVRTAVTNASLADNTVTVELDGRTVLSGRIGDIVDGKLGAPFAWPLVANTYESRGAMVIKVPMPYRESMRVTTGINPLYFHVDHREFADADGITTFDPADRAQDVLDRLRSYGVADPKPPVPGARVSTTTTDVPAGASVNFLRLNGPARVTQVRLSLPQVVASPRRNDDGRHLDAGGRSAFTVRIDPANRGVRLTRTYDADLAGQRATILVDGKPAGEWASTPAGPAGQWAAQSVELPATATAGKSRITVTTEARTPFAEFRYDVHSRLGTSWTRTDVFDTGPWQPGTEQAHAYSATNVIWQGRYDNRFAADPAELDRSDAVLAGLRLRATFDGRTTVDAPVGEFFGSGLGEFDSRSLLSSIDATPGGWYTAWWPMPFAANATVELVNGSGVPVTGAVLEVTAAPDKGTPAALAAGAIGYFHATHGEAASVPAKQDVPLLDARGRGVLRGVTQVMRGAAGRANPYDFEEGDERAYVDGSAGPAWHGTGTEDFYEAGWYFLGGYTVSGFLTGSPAFEAQGDGCAVICASMSRVFMADAIAFGTGLRLGIEHGSVNEDPAGESWTAYWYGQDALGLRQTDVVDLADAASRDAHDYQAVRESEGAVTSAFEGAGFEAPLPRPTRASTGPVEFTVAVDPANRGARLHRLGDQSRAGQGVEVLVDGVSAGRWWQPRDNEHARWLEDGFAIPPARTAGKDHITVELRPTAGSAPWSAARYRVVSEVAPYADTTAPGVVAGLVAVSAETNAVDLTWAPATDNAAIAGYEVHAARTPDVPITPATLVGTTTGPAYRHRDLGLGDPWNYRVVAVDAAGRSGPPSAVAGATSGMRLDIEAEDLVPPESGSTGVLVLTDPSASDTAYAILAATTEGDHTTAVFTVPKTGTYDLTTTWVADPNRGIGAVGVDGTAVGTPFDTHRVDGPRLPNISTGRISLTAGTHRLTVTATGRNANSTAYFLGFDRFSLTLR</sequence>
<keyword evidence="1" id="KW-0326">Glycosidase</keyword>
<dbReference type="Proteomes" id="UP000239203">
    <property type="component" value="Unassembled WGS sequence"/>
</dbReference>
<dbReference type="CDD" id="cd00063">
    <property type="entry name" value="FN3"/>
    <property type="match status" value="1"/>
</dbReference>
<keyword evidence="5" id="KW-1185">Reference proteome</keyword>
<dbReference type="Gene3D" id="2.60.120.1390">
    <property type="match status" value="3"/>
</dbReference>
<evidence type="ECO:0000313" key="5">
    <source>
        <dbReference type="Proteomes" id="UP000239203"/>
    </source>
</evidence>
<accession>A0A2S6GTI4</accession>
<evidence type="ECO:0000313" key="4">
    <source>
        <dbReference type="EMBL" id="PPK68499.1"/>
    </source>
</evidence>
<feature type="domain" description="Fibronectin type-III" evidence="3">
    <location>
        <begin position="860"/>
        <end position="957"/>
    </location>
</feature>
<dbReference type="GO" id="GO:0016798">
    <property type="term" value="F:hydrolase activity, acting on glycosyl bonds"/>
    <property type="evidence" value="ECO:0007669"/>
    <property type="project" value="UniProtKB-KW"/>
</dbReference>
<dbReference type="InterPro" id="IPR021345">
    <property type="entry name" value="DUF2961"/>
</dbReference>
<dbReference type="EMBL" id="PTIX01000005">
    <property type="protein sequence ID" value="PPK68499.1"/>
    <property type="molecule type" value="Genomic_DNA"/>
</dbReference>
<comment type="caution">
    <text evidence="4">The sequence shown here is derived from an EMBL/GenBank/DDBJ whole genome shotgun (WGS) entry which is preliminary data.</text>
</comment>
<evidence type="ECO:0000259" key="3">
    <source>
        <dbReference type="PROSITE" id="PS50853"/>
    </source>
</evidence>
<dbReference type="AlphaFoldDB" id="A0A2S6GTI4"/>
<dbReference type="GO" id="GO:0000272">
    <property type="term" value="P:polysaccharide catabolic process"/>
    <property type="evidence" value="ECO:0007669"/>
    <property type="project" value="UniProtKB-KW"/>
</dbReference>
<dbReference type="RefSeq" id="WP_245931235.1">
    <property type="nucleotide sequence ID" value="NZ_CP154825.1"/>
</dbReference>
<gene>
    <name evidence="4" type="ORF">CLV40_105228</name>
</gene>
<dbReference type="InterPro" id="IPR003961">
    <property type="entry name" value="FN3_dom"/>
</dbReference>